<dbReference type="GO" id="GO:0004843">
    <property type="term" value="F:cysteine-type deubiquitinase activity"/>
    <property type="evidence" value="ECO:0007669"/>
    <property type="project" value="InterPro"/>
</dbReference>
<evidence type="ECO:0000256" key="1">
    <source>
        <dbReference type="ARBA" id="ARBA00022723"/>
    </source>
</evidence>
<dbReference type="EMBL" id="CANTUO010000001">
    <property type="protein sequence ID" value="CAI5757492.1"/>
    <property type="molecule type" value="Genomic_DNA"/>
</dbReference>
<proteinExistence type="predicted"/>
<evidence type="ECO:0000313" key="8">
    <source>
        <dbReference type="Proteomes" id="UP001152885"/>
    </source>
</evidence>
<evidence type="ECO:0000256" key="3">
    <source>
        <dbReference type="ARBA" id="ARBA00022833"/>
    </source>
</evidence>
<feature type="domain" description="USP" evidence="5">
    <location>
        <begin position="129"/>
        <end position="387"/>
    </location>
</feature>
<reference evidence="7" key="1">
    <citation type="submission" date="2022-12" db="EMBL/GenBank/DDBJ databases">
        <authorList>
            <person name="Brejova B."/>
        </authorList>
    </citation>
    <scope>NUCLEOTIDE SEQUENCE</scope>
</reference>
<dbReference type="Gene3D" id="3.30.40.10">
    <property type="entry name" value="Zinc/RING finger domain, C3HC4 (zinc finger)"/>
    <property type="match status" value="1"/>
</dbReference>
<protein>
    <submittedName>
        <fullName evidence="7">Uncharacterized protein</fullName>
    </submittedName>
</protein>
<keyword evidence="8" id="KW-1185">Reference proteome</keyword>
<keyword evidence="3" id="KW-0862">Zinc</keyword>
<dbReference type="InterPro" id="IPR050185">
    <property type="entry name" value="Ub_carboxyl-term_hydrolase"/>
</dbReference>
<dbReference type="SUPFAM" id="SSF57850">
    <property type="entry name" value="RING/U-box"/>
    <property type="match status" value="1"/>
</dbReference>
<dbReference type="GO" id="GO:0008270">
    <property type="term" value="F:zinc ion binding"/>
    <property type="evidence" value="ECO:0007669"/>
    <property type="project" value="UniProtKB-KW"/>
</dbReference>
<dbReference type="Pfam" id="PF00443">
    <property type="entry name" value="UCH"/>
    <property type="match status" value="1"/>
</dbReference>
<dbReference type="AlphaFoldDB" id="A0A9W4X9S3"/>
<gene>
    <name evidence="7" type="ORF">CANVERA_P2006</name>
</gene>
<dbReference type="InterPro" id="IPR013083">
    <property type="entry name" value="Znf_RING/FYVE/PHD"/>
</dbReference>
<dbReference type="InterPro" id="IPR001394">
    <property type="entry name" value="Peptidase_C19_UCH"/>
</dbReference>
<dbReference type="InterPro" id="IPR028889">
    <property type="entry name" value="USP"/>
</dbReference>
<evidence type="ECO:0000259" key="6">
    <source>
        <dbReference type="PROSITE" id="PS50271"/>
    </source>
</evidence>
<evidence type="ECO:0000259" key="5">
    <source>
        <dbReference type="PROSITE" id="PS50235"/>
    </source>
</evidence>
<dbReference type="GO" id="GO:0016579">
    <property type="term" value="P:protein deubiquitination"/>
    <property type="evidence" value="ECO:0007669"/>
    <property type="project" value="InterPro"/>
</dbReference>
<name>A0A9W4X9S3_9ASCO</name>
<organism evidence="7 8">
    <name type="scientific">Candida verbasci</name>
    <dbReference type="NCBI Taxonomy" id="1227364"/>
    <lineage>
        <taxon>Eukaryota</taxon>
        <taxon>Fungi</taxon>
        <taxon>Dikarya</taxon>
        <taxon>Ascomycota</taxon>
        <taxon>Saccharomycotina</taxon>
        <taxon>Pichiomycetes</taxon>
        <taxon>Debaryomycetaceae</taxon>
        <taxon>Candida/Lodderomyces clade</taxon>
        <taxon>Candida</taxon>
    </lineage>
</organism>
<accession>A0A9W4X9S3</accession>
<keyword evidence="1" id="KW-0479">Metal-binding</keyword>
<dbReference type="PANTHER" id="PTHR21646">
    <property type="entry name" value="UBIQUITIN CARBOXYL-TERMINAL HYDROLASE"/>
    <property type="match status" value="1"/>
</dbReference>
<evidence type="ECO:0000256" key="4">
    <source>
        <dbReference type="PROSITE-ProRule" id="PRU00502"/>
    </source>
</evidence>
<dbReference type="PROSITE" id="PS50271">
    <property type="entry name" value="ZF_UBP"/>
    <property type="match status" value="1"/>
</dbReference>
<dbReference type="PROSITE" id="PS50235">
    <property type="entry name" value="USP_3"/>
    <property type="match status" value="1"/>
</dbReference>
<dbReference type="Proteomes" id="UP001152885">
    <property type="component" value="Unassembled WGS sequence"/>
</dbReference>
<dbReference type="Gene3D" id="3.90.70.10">
    <property type="entry name" value="Cysteine proteinases"/>
    <property type="match status" value="1"/>
</dbReference>
<evidence type="ECO:0000313" key="7">
    <source>
        <dbReference type="EMBL" id="CAI5757492.1"/>
    </source>
</evidence>
<dbReference type="SMART" id="SM00290">
    <property type="entry name" value="ZnF_UBP"/>
    <property type="match status" value="1"/>
</dbReference>
<keyword evidence="2 4" id="KW-0863">Zinc-finger</keyword>
<comment type="caution">
    <text evidence="7">The sequence shown here is derived from an EMBL/GenBank/DDBJ whole genome shotgun (WGS) entry which is preliminary data.</text>
</comment>
<dbReference type="InterPro" id="IPR001607">
    <property type="entry name" value="Znf_UBP"/>
</dbReference>
<dbReference type="OrthoDB" id="10263353at2759"/>
<dbReference type="Pfam" id="PF02148">
    <property type="entry name" value="zf-UBP"/>
    <property type="match status" value="1"/>
</dbReference>
<feature type="domain" description="UBP-type" evidence="6">
    <location>
        <begin position="12"/>
        <end position="108"/>
    </location>
</feature>
<sequence length="387" mass="45407">MNPFKKQKRDNDITSDIDRSVLNFDLEKICSVKLTSNNIYCCLKCGKFFEGRSNSSPAYNHFIQTFHSKYLNLTTKKFYTLPEKNEIETTIGLQDIIENLEPRYKKEDIETLPRISFDLNDKKYMVGYVGLHNVNNSDYLNVIIQMFAHVKPIRDYYLLYESETNNLENKLALLIKKIWSPLLFKSQVSPVELVNSLKKDFHHLPKQFLVWLLNKGHFQNTFQGSIEITTIPIDSHELNNKVEFIRVDNKKKLVESKFWLLSLNVPLNTLHENNKRVDLQDLMIKYSGEEVQEEKCIKIYKITKLPKYLIISFEKSQNSAIVNFPETLKVNSSNYQLISSIKKADGWSISLKTKEDTWLDMKDTKVESTKKDLLHLSDNYIQVWELI</sequence>
<dbReference type="SUPFAM" id="SSF54001">
    <property type="entry name" value="Cysteine proteinases"/>
    <property type="match status" value="1"/>
</dbReference>
<dbReference type="PANTHER" id="PTHR21646:SF16">
    <property type="entry name" value="U4_U6.U5 TRI-SNRNP-ASSOCIATED PROTEIN 2"/>
    <property type="match status" value="1"/>
</dbReference>
<dbReference type="InterPro" id="IPR038765">
    <property type="entry name" value="Papain-like_cys_pep_sf"/>
</dbReference>
<evidence type="ECO:0000256" key="2">
    <source>
        <dbReference type="ARBA" id="ARBA00022771"/>
    </source>
</evidence>